<comment type="caution">
    <text evidence="2">The sequence shown here is derived from an EMBL/GenBank/DDBJ whole genome shotgun (WGS) entry which is preliminary data.</text>
</comment>
<sequence length="713" mass="72197">MALTAALFAFVGAASASAAVPGGVLATGCIGTAAPCTVVSGFTGTPSDIAMSPDGQNVYVTTSTPAVFAFRRDVATGQLSFLQCFRATTTGGCQALMPTIHAAWTLDDPRSVAVAADGRSVYVANDDNSVIHEFIRGADGSIALKAGAPCIANSGAGLSPCSDARAMSAPTDLVIAGDLVYVGSASGVTVLTTDGGVLSQAADVGTTYACAVGGSTTDGCAFATGLGSTIALEVAYDRVYAMTGNRVLTIARDPNTGRLIGSRAPQSCIGAGPAATCTVNGEIAVGLADIALGAEGQVYASLLPRAAAEGVSPQSSRVVTLDPSGPGLARRGTGCVSNGSGCTPGRALATSASSRVITTPDGQDVYATGTGVVELDRPGNLAPRADSRGCVLPSGSTPGCATAPTNTMSTPTELVIAPDGRHVYALSAGRVTTLRRDSSSPVCGNTSVTVQHGFQGSIAIPCFDPDGDELVFSTVTPPTLGSLGGFTHEAASVIYAAPQGQNGSSTITFRATYKNTAFGAFTGDGSVQVNVVGAPVVNPGPGPSGLDADGDGFTAGQDCNDGNRNIRPGSAEIKGNNIDENCDGTAEPFPTIASGVAHNWSWTKGGSFTLKMLRVTQQFPKGWKVQIKCSGKRCPFKTKSLKAGKVSKQASNVITALTKKQRKFRAGQTVEIWVSAPNFNTKVARIALKKGKQPAIVPYCVLPGSTKVQKTCS</sequence>
<dbReference type="Proteomes" id="UP001147700">
    <property type="component" value="Unassembled WGS sequence"/>
</dbReference>
<organism evidence="2 3">
    <name type="scientific">Solirubrobacter deserti</name>
    <dbReference type="NCBI Taxonomy" id="2282478"/>
    <lineage>
        <taxon>Bacteria</taxon>
        <taxon>Bacillati</taxon>
        <taxon>Actinomycetota</taxon>
        <taxon>Thermoleophilia</taxon>
        <taxon>Solirubrobacterales</taxon>
        <taxon>Solirubrobacteraceae</taxon>
        <taxon>Solirubrobacter</taxon>
    </lineage>
</organism>
<proteinExistence type="predicted"/>
<dbReference type="EMBL" id="JAPCID010000044">
    <property type="protein sequence ID" value="MDA0140742.1"/>
    <property type="molecule type" value="Genomic_DNA"/>
</dbReference>
<keyword evidence="1" id="KW-0732">Signal</keyword>
<accession>A0ABT4RQ98</accession>
<dbReference type="InterPro" id="IPR021655">
    <property type="entry name" value="Put_metal-bd"/>
</dbReference>
<dbReference type="Gene3D" id="2.130.10.10">
    <property type="entry name" value="YVTN repeat-like/Quinoprotein amine dehydrogenase"/>
    <property type="match status" value="1"/>
</dbReference>
<evidence type="ECO:0000256" key="1">
    <source>
        <dbReference type="SAM" id="SignalP"/>
    </source>
</evidence>
<evidence type="ECO:0000313" key="3">
    <source>
        <dbReference type="Proteomes" id="UP001147700"/>
    </source>
</evidence>
<name>A0ABT4RQ98_9ACTN</name>
<evidence type="ECO:0000313" key="2">
    <source>
        <dbReference type="EMBL" id="MDA0140742.1"/>
    </source>
</evidence>
<keyword evidence="3" id="KW-1185">Reference proteome</keyword>
<reference evidence="2" key="1">
    <citation type="submission" date="2022-10" db="EMBL/GenBank/DDBJ databases">
        <title>The WGS of Solirubrobacter sp. CPCC 204708.</title>
        <authorList>
            <person name="Jiang Z."/>
        </authorList>
    </citation>
    <scope>NUCLEOTIDE SEQUENCE</scope>
    <source>
        <strain evidence="2">CPCC 204708</strain>
    </source>
</reference>
<dbReference type="Pfam" id="PF11617">
    <property type="entry name" value="Cu-binding_MopE"/>
    <property type="match status" value="1"/>
</dbReference>
<protein>
    <submittedName>
        <fullName evidence="2">Lactonase family protein</fullName>
    </submittedName>
</protein>
<feature type="chain" id="PRO_5046664352" evidence="1">
    <location>
        <begin position="19"/>
        <end position="713"/>
    </location>
</feature>
<gene>
    <name evidence="2" type="ORF">OJ962_24815</name>
</gene>
<dbReference type="RefSeq" id="WP_202958131.1">
    <property type="nucleotide sequence ID" value="NZ_JAPCID010000044.1"/>
</dbReference>
<feature type="signal peptide" evidence="1">
    <location>
        <begin position="1"/>
        <end position="18"/>
    </location>
</feature>
<dbReference type="InterPro" id="IPR015943">
    <property type="entry name" value="WD40/YVTN_repeat-like_dom_sf"/>
</dbReference>
<dbReference type="SUPFAM" id="SSF75011">
    <property type="entry name" value="3-carboxy-cis,cis-mucoante lactonizing enzyme"/>
    <property type="match status" value="1"/>
</dbReference>